<gene>
    <name evidence="8" type="ORF">Pmar_PMAR022924</name>
</gene>
<evidence type="ECO:0000313" key="8">
    <source>
        <dbReference type="EMBL" id="EER07099.1"/>
    </source>
</evidence>
<keyword evidence="4 5" id="KW-0067">ATP-binding</keyword>
<dbReference type="AlphaFoldDB" id="C5L844"/>
<dbReference type="Proteomes" id="UP000007800">
    <property type="component" value="Unassembled WGS sequence"/>
</dbReference>
<keyword evidence="2 5" id="KW-0547">Nucleotide-binding</keyword>
<dbReference type="PANTHER" id="PTHR11547:SF57">
    <property type="entry name" value="PHOSPHAGEN KINASE C-TERMINAL DOMAIN-CONTAINING PROTEIN"/>
    <property type="match status" value="1"/>
</dbReference>
<feature type="binding site" evidence="5">
    <location>
        <begin position="142"/>
        <end position="147"/>
    </location>
    <ligand>
        <name>ATP</name>
        <dbReference type="ChEBI" id="CHEBI:30616"/>
    </ligand>
</feature>
<dbReference type="InParanoid" id="C5L844"/>
<dbReference type="SUPFAM" id="SSF55931">
    <property type="entry name" value="Glutamine synthetase/guanido kinase"/>
    <property type="match status" value="1"/>
</dbReference>
<evidence type="ECO:0000256" key="1">
    <source>
        <dbReference type="ARBA" id="ARBA00022679"/>
    </source>
</evidence>
<sequence length="209" mass="23040">MSAAEEHQMREDHFLFQEPDSTLLLSSGMGRHWPDARGIFANDQKNFLVWVNEEDHMRIISMQKGADIKTVFTRFCDAVNKVQEVVKQEGYDFMHNDHLGYVLTCPSNLGTGLRASVMVKVPLLSARPDFKDISKSLHLQARGGAGVDSASVGGIWDISNSDRIGKSEVELVNIMISGCSKIVQMEHALEKGDTAAFEALKPASTQSSS</sequence>
<proteinExistence type="inferred from homology"/>
<evidence type="ECO:0000313" key="9">
    <source>
        <dbReference type="Proteomes" id="UP000007800"/>
    </source>
</evidence>
<feature type="binding site" evidence="5">
    <location>
        <position position="13"/>
    </location>
    <ligand>
        <name>ATP</name>
        <dbReference type="ChEBI" id="CHEBI:30616"/>
    </ligand>
</feature>
<evidence type="ECO:0000259" key="7">
    <source>
        <dbReference type="PROSITE" id="PS51510"/>
    </source>
</evidence>
<evidence type="ECO:0000256" key="6">
    <source>
        <dbReference type="RuleBase" id="RU000505"/>
    </source>
</evidence>
<evidence type="ECO:0000256" key="4">
    <source>
        <dbReference type="ARBA" id="ARBA00022840"/>
    </source>
</evidence>
<protein>
    <submittedName>
        <fullName evidence="8">Creatine kinase B-type, putative</fullName>
    </submittedName>
</protein>
<dbReference type="EMBL" id="GG680045">
    <property type="protein sequence ID" value="EER07099.1"/>
    <property type="molecule type" value="Genomic_DNA"/>
</dbReference>
<feature type="domain" description="Phosphagen kinase C-terminal" evidence="7">
    <location>
        <begin position="1"/>
        <end position="189"/>
    </location>
</feature>
<dbReference type="RefSeq" id="XP_002775283.1">
    <property type="nucleotide sequence ID" value="XM_002775237.1"/>
</dbReference>
<dbReference type="OrthoDB" id="430219at2759"/>
<dbReference type="InterPro" id="IPR022414">
    <property type="entry name" value="ATP-guanido_PTrfase_cat"/>
</dbReference>
<accession>C5L844</accession>
<keyword evidence="9" id="KW-1185">Reference proteome</keyword>
<organism evidence="9">
    <name type="scientific">Perkinsus marinus (strain ATCC 50983 / TXsc)</name>
    <dbReference type="NCBI Taxonomy" id="423536"/>
    <lineage>
        <taxon>Eukaryota</taxon>
        <taxon>Sar</taxon>
        <taxon>Alveolata</taxon>
        <taxon>Perkinsozoa</taxon>
        <taxon>Perkinsea</taxon>
        <taxon>Perkinsida</taxon>
        <taxon>Perkinsidae</taxon>
        <taxon>Perkinsus</taxon>
    </lineage>
</organism>
<comment type="similarity">
    <text evidence="5 6">Belongs to the ATP:guanido phosphotransferase family.</text>
</comment>
<dbReference type="GO" id="GO:0046314">
    <property type="term" value="P:phosphocreatine biosynthetic process"/>
    <property type="evidence" value="ECO:0007669"/>
    <property type="project" value="InterPro"/>
</dbReference>
<feature type="binding site" evidence="5">
    <location>
        <begin position="114"/>
        <end position="118"/>
    </location>
    <ligand>
        <name>ATP</name>
        <dbReference type="ChEBI" id="CHEBI:30616"/>
    </ligand>
</feature>
<name>C5L844_PERM5</name>
<keyword evidence="1 5" id="KW-0808">Transferase</keyword>
<dbReference type="Gene3D" id="3.30.590.10">
    <property type="entry name" value="Glutamine synthetase/guanido kinase, catalytic domain"/>
    <property type="match status" value="1"/>
</dbReference>
<dbReference type="GO" id="GO:0004111">
    <property type="term" value="F:creatine kinase activity"/>
    <property type="evidence" value="ECO:0007669"/>
    <property type="project" value="InterPro"/>
</dbReference>
<dbReference type="GeneID" id="9059562"/>
<dbReference type="InterPro" id="IPR014746">
    <property type="entry name" value="Gln_synth/guanido_kin_cat_dom"/>
</dbReference>
<evidence type="ECO:0000256" key="5">
    <source>
        <dbReference type="PROSITE-ProRule" id="PRU00843"/>
    </source>
</evidence>
<dbReference type="PANTHER" id="PTHR11547">
    <property type="entry name" value="ARGININE OR CREATINE KINASE"/>
    <property type="match status" value="1"/>
</dbReference>
<dbReference type="GO" id="GO:0005615">
    <property type="term" value="C:extracellular space"/>
    <property type="evidence" value="ECO:0007669"/>
    <property type="project" value="TreeGrafter"/>
</dbReference>
<dbReference type="InterPro" id="IPR022415">
    <property type="entry name" value="ATP-guanido_PTrfase_AS"/>
</dbReference>
<evidence type="ECO:0000256" key="2">
    <source>
        <dbReference type="ARBA" id="ARBA00022741"/>
    </source>
</evidence>
<feature type="binding site" evidence="5">
    <location>
        <position position="58"/>
    </location>
    <ligand>
        <name>ATP</name>
        <dbReference type="ChEBI" id="CHEBI:30616"/>
    </ligand>
</feature>
<comment type="caution">
    <text evidence="5">Lacks conserved residue(s) required for the propagation of feature annotation.</text>
</comment>
<dbReference type="PROSITE" id="PS00112">
    <property type="entry name" value="PHOSPHAGEN_KINASE"/>
    <property type="match status" value="1"/>
</dbReference>
<keyword evidence="3 5" id="KW-0418">Kinase</keyword>
<dbReference type="InterPro" id="IPR000749">
    <property type="entry name" value="ATP-guanido_PTrfase"/>
</dbReference>
<dbReference type="OMA" id="VRHNDNK"/>
<reference evidence="8 9" key="1">
    <citation type="submission" date="2008-07" db="EMBL/GenBank/DDBJ databases">
        <authorList>
            <person name="El-Sayed N."/>
            <person name="Caler E."/>
            <person name="Inman J."/>
            <person name="Amedeo P."/>
            <person name="Hass B."/>
            <person name="Wortman J."/>
        </authorList>
    </citation>
    <scope>NUCLEOTIDE SEQUENCE [LARGE SCALE GENOMIC DNA]</scope>
    <source>
        <strain evidence="9">ATCC 50983 / TXsc</strain>
    </source>
</reference>
<feature type="non-terminal residue" evidence="8">
    <location>
        <position position="209"/>
    </location>
</feature>
<dbReference type="PROSITE" id="PS51510">
    <property type="entry name" value="PHOSPHAGEN_KINASE_C"/>
    <property type="match status" value="1"/>
</dbReference>
<dbReference type="Pfam" id="PF00217">
    <property type="entry name" value="ATP-gua_Ptrans"/>
    <property type="match status" value="1"/>
</dbReference>
<dbReference type="GO" id="GO:0005524">
    <property type="term" value="F:ATP binding"/>
    <property type="evidence" value="ECO:0007669"/>
    <property type="project" value="UniProtKB-UniRule"/>
</dbReference>
<evidence type="ECO:0000256" key="3">
    <source>
        <dbReference type="ARBA" id="ARBA00022777"/>
    </source>
</evidence>